<organism evidence="2 3">
    <name type="scientific">Caenorhabditis tropicalis</name>
    <dbReference type="NCBI Taxonomy" id="1561998"/>
    <lineage>
        <taxon>Eukaryota</taxon>
        <taxon>Metazoa</taxon>
        <taxon>Ecdysozoa</taxon>
        <taxon>Nematoda</taxon>
        <taxon>Chromadorea</taxon>
        <taxon>Rhabditida</taxon>
        <taxon>Rhabditina</taxon>
        <taxon>Rhabditomorpha</taxon>
        <taxon>Rhabditoidea</taxon>
        <taxon>Rhabditidae</taxon>
        <taxon>Peloderinae</taxon>
        <taxon>Caenorhabditis</taxon>
    </lineage>
</organism>
<reference evidence="3" key="1">
    <citation type="submission" date="2016-11" db="UniProtKB">
        <authorList>
            <consortium name="WormBaseParasite"/>
        </authorList>
    </citation>
    <scope>IDENTIFICATION</scope>
</reference>
<name>A0A1I7UBB7_9PELO</name>
<accession>A0A1I7UBB7</accession>
<dbReference type="Pfam" id="PF10326">
    <property type="entry name" value="7TM_GPCR_Str"/>
    <property type="match status" value="1"/>
</dbReference>
<dbReference type="STRING" id="1561998.A0A1I7UBB7"/>
<feature type="transmembrane region" description="Helical" evidence="1">
    <location>
        <begin position="89"/>
        <end position="113"/>
    </location>
</feature>
<evidence type="ECO:0000313" key="3">
    <source>
        <dbReference type="WBParaSite" id="Csp11.Scaffold629.g7615.t1"/>
    </source>
</evidence>
<dbReference type="AlphaFoldDB" id="A0A1I7UBB7"/>
<dbReference type="InterPro" id="IPR019428">
    <property type="entry name" value="7TM_GPCR_serpentine_rcpt_Str"/>
</dbReference>
<dbReference type="PANTHER" id="PTHR46000:SF9">
    <property type="entry name" value="SEVEN TM RECEPTOR"/>
    <property type="match status" value="1"/>
</dbReference>
<proteinExistence type="predicted"/>
<protein>
    <submittedName>
        <fullName evidence="3">G_PROTEIN_RECEP_F1_2 domain-containing protein</fullName>
    </submittedName>
</protein>
<keyword evidence="1" id="KW-0812">Transmembrane</keyword>
<dbReference type="WBParaSite" id="Csp11.Scaffold629.g7615.t1">
    <property type="protein sequence ID" value="Csp11.Scaffold629.g7615.t1"/>
    <property type="gene ID" value="Csp11.Scaffold629.g7615"/>
</dbReference>
<dbReference type="PANTHER" id="PTHR46000">
    <property type="entry name" value="SEVEN TM RECEPTOR-RELATED"/>
    <property type="match status" value="1"/>
</dbReference>
<keyword evidence="1" id="KW-0472">Membrane</keyword>
<keyword evidence="1" id="KW-1133">Transmembrane helix</keyword>
<evidence type="ECO:0000256" key="1">
    <source>
        <dbReference type="SAM" id="Phobius"/>
    </source>
</evidence>
<dbReference type="SUPFAM" id="SSF81321">
    <property type="entry name" value="Family A G protein-coupled receptor-like"/>
    <property type="match status" value="1"/>
</dbReference>
<sequence>MSDVFWIHLTDICSSVGLFSSVIGNCTLLILLCGRSVSGIGSYRYLMITFCIFSLVFTLLEKFMRPLMHHYNNTIMVFQRKRFDFSNSFARILSASYCGCFAMCFVMFAVHFIYRYYVACRPDKLSYFRGRNYFYWIIGMFLVALSWVAFAYAFFQEDHETRIDEEFVLSTCYDLSLQDVGYVPYAFVSPKNDIW</sequence>
<feature type="transmembrane region" description="Helical" evidence="1">
    <location>
        <begin position="43"/>
        <end position="60"/>
    </location>
</feature>
<feature type="transmembrane region" description="Helical" evidence="1">
    <location>
        <begin position="12"/>
        <end position="37"/>
    </location>
</feature>
<keyword evidence="2" id="KW-1185">Reference proteome</keyword>
<dbReference type="eggNOG" id="ENOG502TGBV">
    <property type="taxonomic scope" value="Eukaryota"/>
</dbReference>
<dbReference type="Proteomes" id="UP000095282">
    <property type="component" value="Unplaced"/>
</dbReference>
<feature type="transmembrane region" description="Helical" evidence="1">
    <location>
        <begin position="133"/>
        <end position="155"/>
    </location>
</feature>
<evidence type="ECO:0000313" key="2">
    <source>
        <dbReference type="Proteomes" id="UP000095282"/>
    </source>
</evidence>